<dbReference type="Gene3D" id="1.25.40.20">
    <property type="entry name" value="Ankyrin repeat-containing domain"/>
    <property type="match status" value="1"/>
</dbReference>
<keyword evidence="3" id="KW-1185">Reference proteome</keyword>
<sequence>MVKAGRRCTSSSSSTSSDSEEEPTTSTPNAKNETAMLTAARYGITEMMTAILGKFPVAVNDVDADKKNIVLIAVETRQLEPYNILLSNYIPYNVP</sequence>
<evidence type="ECO:0000313" key="3">
    <source>
        <dbReference type="Proteomes" id="UP001187192"/>
    </source>
</evidence>
<evidence type="ECO:0000256" key="1">
    <source>
        <dbReference type="SAM" id="MobiDB-lite"/>
    </source>
</evidence>
<comment type="caution">
    <text evidence="2">The sequence shown here is derived from an EMBL/GenBank/DDBJ whole genome shotgun (WGS) entry which is preliminary data.</text>
</comment>
<dbReference type="InterPro" id="IPR036770">
    <property type="entry name" value="Ankyrin_rpt-contain_sf"/>
</dbReference>
<evidence type="ECO:0000313" key="2">
    <source>
        <dbReference type="EMBL" id="GMN22515.1"/>
    </source>
</evidence>
<reference evidence="2" key="1">
    <citation type="submission" date="2023-07" db="EMBL/GenBank/DDBJ databases">
        <title>draft genome sequence of fig (Ficus carica).</title>
        <authorList>
            <person name="Takahashi T."/>
            <person name="Nishimura K."/>
        </authorList>
    </citation>
    <scope>NUCLEOTIDE SEQUENCE</scope>
</reference>
<gene>
    <name evidence="2" type="ORF">TIFTF001_048995</name>
</gene>
<name>A0AA87Z1Z5_FICCA</name>
<organism evidence="2 3">
    <name type="scientific">Ficus carica</name>
    <name type="common">Common fig</name>
    <dbReference type="NCBI Taxonomy" id="3494"/>
    <lineage>
        <taxon>Eukaryota</taxon>
        <taxon>Viridiplantae</taxon>
        <taxon>Streptophyta</taxon>
        <taxon>Embryophyta</taxon>
        <taxon>Tracheophyta</taxon>
        <taxon>Spermatophyta</taxon>
        <taxon>Magnoliopsida</taxon>
        <taxon>eudicotyledons</taxon>
        <taxon>Gunneridae</taxon>
        <taxon>Pentapetalae</taxon>
        <taxon>rosids</taxon>
        <taxon>fabids</taxon>
        <taxon>Rosales</taxon>
        <taxon>Moraceae</taxon>
        <taxon>Ficeae</taxon>
        <taxon>Ficus</taxon>
    </lineage>
</organism>
<proteinExistence type="predicted"/>
<dbReference type="AlphaFoldDB" id="A0AA87Z1Z5"/>
<accession>A0AA87Z1Z5</accession>
<dbReference type="SUPFAM" id="SSF48403">
    <property type="entry name" value="Ankyrin repeat"/>
    <property type="match status" value="1"/>
</dbReference>
<dbReference type="EMBL" id="BTGU01006705">
    <property type="protein sequence ID" value="GMN22515.1"/>
    <property type="molecule type" value="Genomic_DNA"/>
</dbReference>
<feature type="region of interest" description="Disordered" evidence="1">
    <location>
        <begin position="1"/>
        <end position="35"/>
    </location>
</feature>
<dbReference type="Proteomes" id="UP001187192">
    <property type="component" value="Unassembled WGS sequence"/>
</dbReference>
<protein>
    <submittedName>
        <fullName evidence="2">Uncharacterized protein</fullName>
    </submittedName>
</protein>